<accession>A0A812AS51</accession>
<sequence length="216" mass="23740">MATPSSERMATEEPSLVDDLEAAFQNCLSLLTSQEHFNVTDSEETKAGIEHALQRFLEVSRQIEAFFLRKRMILSILKPEQVIKEEFSDLEQELMRKESLLQKHQHRLQQWQNLLCNLQSGPQQPPPPPQPGSGASQAPQGSGQPPAGGGVGGGPMSMHGMQPNLPGYPQVQPSQTQQGMPPASQSLVMPPPQTPQVYPQTPLAYLEQTMTNIGIP</sequence>
<evidence type="ECO:0000256" key="4">
    <source>
        <dbReference type="ARBA" id="ARBA00023015"/>
    </source>
</evidence>
<dbReference type="GO" id="GO:0016592">
    <property type="term" value="C:mediator complex"/>
    <property type="evidence" value="ECO:0007669"/>
    <property type="project" value="TreeGrafter"/>
</dbReference>
<evidence type="ECO:0000313" key="12">
    <source>
        <dbReference type="EMBL" id="CAE1155809.1"/>
    </source>
</evidence>
<evidence type="ECO:0000256" key="9">
    <source>
        <dbReference type="ARBA" id="ARBA00031964"/>
    </source>
</evidence>
<evidence type="ECO:0000256" key="7">
    <source>
        <dbReference type="ARBA" id="ARBA00023163"/>
    </source>
</evidence>
<evidence type="ECO:0000256" key="2">
    <source>
        <dbReference type="ARBA" id="ARBA00005571"/>
    </source>
</evidence>
<dbReference type="PANTHER" id="PTHR13512:SF2">
    <property type="entry name" value="MEDIATOR OF RNA POLYMERASE II TRANSCRIPTION SUBUNIT 28"/>
    <property type="match status" value="1"/>
</dbReference>
<evidence type="ECO:0000256" key="6">
    <source>
        <dbReference type="ARBA" id="ARBA00023159"/>
    </source>
</evidence>
<evidence type="ECO:0000256" key="11">
    <source>
        <dbReference type="SAM" id="MobiDB-lite"/>
    </source>
</evidence>
<proteinExistence type="inferred from homology"/>
<feature type="region of interest" description="Disordered" evidence="11">
    <location>
        <begin position="117"/>
        <end position="199"/>
    </location>
</feature>
<evidence type="ECO:0000256" key="3">
    <source>
        <dbReference type="ARBA" id="ARBA00019683"/>
    </source>
</evidence>
<dbReference type="OrthoDB" id="2286203at2759"/>
<dbReference type="InterPro" id="IPR021640">
    <property type="entry name" value="Mediator_Med28"/>
</dbReference>
<keyword evidence="13" id="KW-1185">Reference proteome</keyword>
<dbReference type="Proteomes" id="UP000597762">
    <property type="component" value="Unassembled WGS sequence"/>
</dbReference>
<feature type="compositionally biased region" description="Gly residues" evidence="11">
    <location>
        <begin position="146"/>
        <end position="155"/>
    </location>
</feature>
<feature type="coiled-coil region" evidence="10">
    <location>
        <begin position="87"/>
        <end position="114"/>
    </location>
</feature>
<comment type="similarity">
    <text evidence="2">Belongs to the Mediator complex subunit 28 family.</text>
</comment>
<dbReference type="PANTHER" id="PTHR13512">
    <property type="entry name" value="MEDIATOR COMPLEX SUBUNIT 28"/>
    <property type="match status" value="1"/>
</dbReference>
<dbReference type="EMBL" id="CAHIKZ030000146">
    <property type="protein sequence ID" value="CAE1155809.1"/>
    <property type="molecule type" value="Genomic_DNA"/>
</dbReference>
<reference evidence="12" key="1">
    <citation type="submission" date="2021-01" db="EMBL/GenBank/DDBJ databases">
        <authorList>
            <person name="Li R."/>
            <person name="Bekaert M."/>
        </authorList>
    </citation>
    <scope>NUCLEOTIDE SEQUENCE</scope>
    <source>
        <strain evidence="12">Farmed</strain>
    </source>
</reference>
<keyword evidence="6" id="KW-0010">Activator</keyword>
<keyword evidence="8" id="KW-0539">Nucleus</keyword>
<keyword evidence="4" id="KW-0805">Transcription regulation</keyword>
<comment type="caution">
    <text evidence="12">The sequence shown here is derived from an EMBL/GenBank/DDBJ whole genome shotgun (WGS) entry which is preliminary data.</text>
</comment>
<comment type="subcellular location">
    <subcellularLocation>
        <location evidence="1">Nucleus</location>
    </subcellularLocation>
</comment>
<organism evidence="12 13">
    <name type="scientific">Acanthosepion pharaonis</name>
    <name type="common">Pharaoh cuttlefish</name>
    <name type="synonym">Sepia pharaonis</name>
    <dbReference type="NCBI Taxonomy" id="158019"/>
    <lineage>
        <taxon>Eukaryota</taxon>
        <taxon>Metazoa</taxon>
        <taxon>Spiralia</taxon>
        <taxon>Lophotrochozoa</taxon>
        <taxon>Mollusca</taxon>
        <taxon>Cephalopoda</taxon>
        <taxon>Coleoidea</taxon>
        <taxon>Decapodiformes</taxon>
        <taxon>Sepiida</taxon>
        <taxon>Sepiina</taxon>
        <taxon>Sepiidae</taxon>
        <taxon>Acanthosepion</taxon>
    </lineage>
</organism>
<evidence type="ECO:0000256" key="10">
    <source>
        <dbReference type="SAM" id="Coils"/>
    </source>
</evidence>
<dbReference type="Pfam" id="PF11594">
    <property type="entry name" value="Med28"/>
    <property type="match status" value="1"/>
</dbReference>
<evidence type="ECO:0000256" key="8">
    <source>
        <dbReference type="ARBA" id="ARBA00023242"/>
    </source>
</evidence>
<feature type="compositionally biased region" description="Polar residues" evidence="11">
    <location>
        <begin position="171"/>
        <end position="187"/>
    </location>
</feature>
<name>A0A812AS51_ACAPH</name>
<evidence type="ECO:0000256" key="5">
    <source>
        <dbReference type="ARBA" id="ARBA00023054"/>
    </source>
</evidence>
<feature type="compositionally biased region" description="Low complexity" evidence="11">
    <location>
        <begin position="132"/>
        <end position="145"/>
    </location>
</feature>
<evidence type="ECO:0000256" key="1">
    <source>
        <dbReference type="ARBA" id="ARBA00004123"/>
    </source>
</evidence>
<dbReference type="AlphaFoldDB" id="A0A812AS51"/>
<keyword evidence="5 10" id="KW-0175">Coiled coil</keyword>
<keyword evidence="7" id="KW-0804">Transcription</keyword>
<evidence type="ECO:0000313" key="13">
    <source>
        <dbReference type="Proteomes" id="UP000597762"/>
    </source>
</evidence>
<protein>
    <recommendedName>
        <fullName evidence="3">Mediator of RNA polymerase II transcription subunit 28</fullName>
    </recommendedName>
    <alternativeName>
        <fullName evidence="9">Mediator complex subunit 28</fullName>
    </alternativeName>
</protein>
<gene>
    <name evidence="12" type="ORF">SPHA_4569</name>
</gene>